<name>A0AA41V8D6_PAPNU</name>
<evidence type="ECO:0000313" key="6">
    <source>
        <dbReference type="EMBL" id="MCL7034519.1"/>
    </source>
</evidence>
<proteinExistence type="predicted"/>
<evidence type="ECO:0000313" key="7">
    <source>
        <dbReference type="Proteomes" id="UP001177140"/>
    </source>
</evidence>
<comment type="subcellular location">
    <subcellularLocation>
        <location evidence="1">Membrane</location>
        <topology evidence="1">Single-pass membrane protein</topology>
    </subcellularLocation>
</comment>
<keyword evidence="3" id="KW-1133">Transmembrane helix</keyword>
<dbReference type="InterPro" id="IPR044839">
    <property type="entry name" value="NDR1-like"/>
</dbReference>
<dbReference type="GO" id="GO:0009506">
    <property type="term" value="C:plasmodesma"/>
    <property type="evidence" value="ECO:0007669"/>
    <property type="project" value="TreeGrafter"/>
</dbReference>
<sequence length="187" mass="20994">MAGCALACRILLCALTLLGLLVLILWFILSPINPLKIHVEDASLTQFNVTDNDILHYNLSIALNFRKPNEHVGVSYEYVEARALYNGQVFGSVVLTPFYQGHKNTTILRPVFKGQKLLPSVQGKYFQDKSDGKFNIKVEFYLKMRFKVGPVKTPKIKTRGKCEIEVSMGSDAATGFTPVKCEQSLRH</sequence>
<evidence type="ECO:0000256" key="2">
    <source>
        <dbReference type="ARBA" id="ARBA00022692"/>
    </source>
</evidence>
<keyword evidence="2" id="KW-0812">Transmembrane</keyword>
<dbReference type="GO" id="GO:0005886">
    <property type="term" value="C:plasma membrane"/>
    <property type="evidence" value="ECO:0007669"/>
    <property type="project" value="TreeGrafter"/>
</dbReference>
<organism evidence="6 7">
    <name type="scientific">Papaver nudicaule</name>
    <name type="common">Iceland poppy</name>
    <dbReference type="NCBI Taxonomy" id="74823"/>
    <lineage>
        <taxon>Eukaryota</taxon>
        <taxon>Viridiplantae</taxon>
        <taxon>Streptophyta</taxon>
        <taxon>Embryophyta</taxon>
        <taxon>Tracheophyta</taxon>
        <taxon>Spermatophyta</taxon>
        <taxon>Magnoliopsida</taxon>
        <taxon>Ranunculales</taxon>
        <taxon>Papaveraceae</taxon>
        <taxon>Papaveroideae</taxon>
        <taxon>Papaver</taxon>
    </lineage>
</organism>
<comment type="caution">
    <text evidence="6">The sequence shown here is derived from an EMBL/GenBank/DDBJ whole genome shotgun (WGS) entry which is preliminary data.</text>
</comment>
<evidence type="ECO:0000256" key="3">
    <source>
        <dbReference type="ARBA" id="ARBA00022989"/>
    </source>
</evidence>
<evidence type="ECO:0000256" key="4">
    <source>
        <dbReference type="ARBA" id="ARBA00023136"/>
    </source>
</evidence>
<dbReference type="Proteomes" id="UP001177140">
    <property type="component" value="Unassembled WGS sequence"/>
</dbReference>
<dbReference type="Pfam" id="PF03168">
    <property type="entry name" value="LEA_2"/>
    <property type="match status" value="1"/>
</dbReference>
<dbReference type="PANTHER" id="PTHR31415:SF4">
    <property type="entry name" value="NDR1_HIN1-LIKE PROTEIN 3"/>
    <property type="match status" value="1"/>
</dbReference>
<accession>A0AA41V8D6</accession>
<keyword evidence="4" id="KW-0472">Membrane</keyword>
<evidence type="ECO:0000256" key="1">
    <source>
        <dbReference type="ARBA" id="ARBA00004167"/>
    </source>
</evidence>
<protein>
    <recommendedName>
        <fullName evidence="5">Late embryogenesis abundant protein LEA-2 subgroup domain-containing protein</fullName>
    </recommendedName>
</protein>
<dbReference type="EMBL" id="JAJJMA010146306">
    <property type="protein sequence ID" value="MCL7034519.1"/>
    <property type="molecule type" value="Genomic_DNA"/>
</dbReference>
<gene>
    <name evidence="6" type="ORF">MKW94_000524</name>
</gene>
<reference evidence="6" key="1">
    <citation type="submission" date="2022-03" db="EMBL/GenBank/DDBJ databases">
        <title>A functionally conserved STORR gene fusion in Papaver species that diverged 16.8 million years ago.</title>
        <authorList>
            <person name="Catania T."/>
        </authorList>
    </citation>
    <scope>NUCLEOTIDE SEQUENCE</scope>
    <source>
        <strain evidence="6">S-191538</strain>
    </source>
</reference>
<dbReference type="PANTHER" id="PTHR31415">
    <property type="entry name" value="OS05G0367900 PROTEIN"/>
    <property type="match status" value="1"/>
</dbReference>
<keyword evidence="7" id="KW-1185">Reference proteome</keyword>
<feature type="domain" description="Late embryogenesis abundant protein LEA-2 subgroup" evidence="5">
    <location>
        <begin position="68"/>
        <end position="158"/>
    </location>
</feature>
<dbReference type="InterPro" id="IPR004864">
    <property type="entry name" value="LEA_2"/>
</dbReference>
<dbReference type="GO" id="GO:0098542">
    <property type="term" value="P:defense response to other organism"/>
    <property type="evidence" value="ECO:0007669"/>
    <property type="project" value="InterPro"/>
</dbReference>
<evidence type="ECO:0000259" key="5">
    <source>
        <dbReference type="Pfam" id="PF03168"/>
    </source>
</evidence>
<dbReference type="AlphaFoldDB" id="A0AA41V8D6"/>